<dbReference type="PRINTS" id="PR00929">
    <property type="entry name" value="ATHOOK"/>
</dbReference>
<evidence type="ECO:0000313" key="3">
    <source>
        <dbReference type="EMBL" id="CCD33874.1"/>
    </source>
</evidence>
<dbReference type="InterPro" id="IPR017956">
    <property type="entry name" value="AT_hook_DNA-bd_motif"/>
</dbReference>
<organism evidence="3 4">
    <name type="scientific">Botryotinia fuckeliana (strain T4)</name>
    <name type="common">Noble rot fungus</name>
    <name type="synonym">Botrytis cinerea</name>
    <dbReference type="NCBI Taxonomy" id="999810"/>
    <lineage>
        <taxon>Eukaryota</taxon>
        <taxon>Fungi</taxon>
        <taxon>Dikarya</taxon>
        <taxon>Ascomycota</taxon>
        <taxon>Pezizomycotina</taxon>
        <taxon>Leotiomycetes</taxon>
        <taxon>Helotiales</taxon>
        <taxon>Sclerotiniaceae</taxon>
        <taxon>Botrytis</taxon>
    </lineage>
</organism>
<feature type="compositionally biased region" description="Acidic residues" evidence="1">
    <location>
        <begin position="498"/>
        <end position="511"/>
    </location>
</feature>
<proteinExistence type="predicted"/>
<dbReference type="HOGENOM" id="CLU_040937_0_0_1"/>
<feature type="region of interest" description="Disordered" evidence="1">
    <location>
        <begin position="51"/>
        <end position="71"/>
    </location>
</feature>
<dbReference type="EMBL" id="FQ790266">
    <property type="protein sequence ID" value="CCD33874.1"/>
    <property type="molecule type" value="Genomic_DNA"/>
</dbReference>
<name>G2XTK6_BOTF4</name>
<feature type="compositionally biased region" description="Low complexity" evidence="1">
    <location>
        <begin position="229"/>
        <end position="238"/>
    </location>
</feature>
<dbReference type="STRING" id="999810.G2XTK6"/>
<feature type="compositionally biased region" description="Low complexity" evidence="1">
    <location>
        <begin position="101"/>
        <end position="124"/>
    </location>
</feature>
<dbReference type="OrthoDB" id="5424797at2759"/>
<dbReference type="SMART" id="SM00384">
    <property type="entry name" value="AT_hook"/>
    <property type="match status" value="3"/>
</dbReference>
<protein>
    <submittedName>
        <fullName evidence="3">Similar to transcription factor Zn, C2H2</fullName>
    </submittedName>
</protein>
<dbReference type="PROSITE" id="PS00028">
    <property type="entry name" value="ZINC_FINGER_C2H2_1"/>
    <property type="match status" value="1"/>
</dbReference>
<feature type="compositionally biased region" description="Polar residues" evidence="1">
    <location>
        <begin position="272"/>
        <end position="281"/>
    </location>
</feature>
<dbReference type="AlphaFoldDB" id="G2XTK6"/>
<feature type="domain" description="C2H2-type" evidence="2">
    <location>
        <begin position="312"/>
        <end position="335"/>
    </location>
</feature>
<sequence length="511" mass="58325">MKLHIPLIEAFQMSALCEEHLEIRVLAALSLDCFFPIRSIRGLDRAKSRITKTDQKSTTMLPTNNSSANTAPNQYSMVEEASGQRYYHRTEPQMYVQNPEQPNLQQQQQQFEQNRQHVQTYQNQLPPPPPYFQNSPYNQTQVPHYISNDNRTPVPQYPGFLQNQSSSEHRPFAPGPPSMDHSIRTYSEQPAENSPSQAIAGNLTQVVIRSPSAPRRGRPPKNLSDPSYQKPQTPQKPTIPKRRGRPPKDHTALSGSNESDSFTTKDQKLKSLKNQNSQSDDNPPKKRGRPPKQPSPEADIEPPNPNFLVYDCEWDKCPAKLHNLATLRMHLFKVHGKRENDKFQCLWKGCVAAAQHTENENTLASESGIRKLREFEDEDKWKRHIERKHITRYAWHMGDGPMNSLDGLNRPKSPTVPSYLFDKNGNQVTPSVEDQKIEDGDPKQNSKKRFKRVISGLDFVLKPIYTSNFTLPTEPGEEEVHGNGKAHSEKELKRAEGNGDETDMEDIEPDF</sequence>
<feature type="compositionally biased region" description="Basic and acidic residues" evidence="1">
    <location>
        <begin position="433"/>
        <end position="444"/>
    </location>
</feature>
<dbReference type="InParanoid" id="G2XTK6"/>
<dbReference type="Proteomes" id="UP000008177">
    <property type="component" value="Unplaced contigs"/>
</dbReference>
<reference evidence="4" key="1">
    <citation type="journal article" date="2011" name="PLoS Genet.">
        <title>Genomic analysis of the necrotrophic fungal pathogens Sclerotinia sclerotiorum and Botrytis cinerea.</title>
        <authorList>
            <person name="Amselem J."/>
            <person name="Cuomo C.A."/>
            <person name="van Kan J.A."/>
            <person name="Viaud M."/>
            <person name="Benito E.P."/>
            <person name="Couloux A."/>
            <person name="Coutinho P.M."/>
            <person name="de Vries R.P."/>
            <person name="Dyer P.S."/>
            <person name="Fillinger S."/>
            <person name="Fournier E."/>
            <person name="Gout L."/>
            <person name="Hahn M."/>
            <person name="Kohn L."/>
            <person name="Lapalu N."/>
            <person name="Plummer K.M."/>
            <person name="Pradier J.M."/>
            <person name="Quevillon E."/>
            <person name="Sharon A."/>
            <person name="Simon A."/>
            <person name="ten Have A."/>
            <person name="Tudzynski B."/>
            <person name="Tudzynski P."/>
            <person name="Wincker P."/>
            <person name="Andrew M."/>
            <person name="Anthouard V."/>
            <person name="Beever R.E."/>
            <person name="Beffa R."/>
            <person name="Benoit I."/>
            <person name="Bouzid O."/>
            <person name="Brault B."/>
            <person name="Chen Z."/>
            <person name="Choquer M."/>
            <person name="Collemare J."/>
            <person name="Cotton P."/>
            <person name="Danchin E.G."/>
            <person name="Da Silva C."/>
            <person name="Gautier A."/>
            <person name="Giraud C."/>
            <person name="Giraud T."/>
            <person name="Gonzalez C."/>
            <person name="Grossetete S."/>
            <person name="Guldener U."/>
            <person name="Henrissat B."/>
            <person name="Howlett B.J."/>
            <person name="Kodira C."/>
            <person name="Kretschmer M."/>
            <person name="Lappartient A."/>
            <person name="Leroch M."/>
            <person name="Levis C."/>
            <person name="Mauceli E."/>
            <person name="Neuveglise C."/>
            <person name="Oeser B."/>
            <person name="Pearson M."/>
            <person name="Poulain J."/>
            <person name="Poussereau N."/>
            <person name="Quesneville H."/>
            <person name="Rascle C."/>
            <person name="Schumacher J."/>
            <person name="Segurens B."/>
            <person name="Sexton A."/>
            <person name="Silva E."/>
            <person name="Sirven C."/>
            <person name="Soanes D.M."/>
            <person name="Talbot N.J."/>
            <person name="Templeton M."/>
            <person name="Yandava C."/>
            <person name="Yarden O."/>
            <person name="Zeng Q."/>
            <person name="Rollins J.A."/>
            <person name="Lebrun M.H."/>
            <person name="Dickman M."/>
        </authorList>
    </citation>
    <scope>NUCLEOTIDE SEQUENCE [LARGE SCALE GENOMIC DNA]</scope>
    <source>
        <strain evidence="4">T4</strain>
    </source>
</reference>
<feature type="compositionally biased region" description="Basic and acidic residues" evidence="1">
    <location>
        <begin position="478"/>
        <end position="497"/>
    </location>
</feature>
<feature type="region of interest" description="Disordered" evidence="1">
    <location>
        <begin position="468"/>
        <end position="511"/>
    </location>
</feature>
<accession>G2XTK6</accession>
<feature type="compositionally biased region" description="Polar residues" evidence="1">
    <location>
        <begin position="253"/>
        <end position="262"/>
    </location>
</feature>
<evidence type="ECO:0000259" key="2">
    <source>
        <dbReference type="PROSITE" id="PS00028"/>
    </source>
</evidence>
<dbReference type="GO" id="GO:0003677">
    <property type="term" value="F:DNA binding"/>
    <property type="evidence" value="ECO:0007669"/>
    <property type="project" value="InterPro"/>
</dbReference>
<feature type="compositionally biased region" description="Polar residues" evidence="1">
    <location>
        <begin position="56"/>
        <end position="71"/>
    </location>
</feature>
<dbReference type="InterPro" id="IPR013087">
    <property type="entry name" value="Znf_C2H2_type"/>
</dbReference>
<evidence type="ECO:0000313" key="4">
    <source>
        <dbReference type="Proteomes" id="UP000008177"/>
    </source>
</evidence>
<feature type="region of interest" description="Disordered" evidence="1">
    <location>
        <begin position="101"/>
        <end position="304"/>
    </location>
</feature>
<feature type="compositionally biased region" description="Polar residues" evidence="1">
    <location>
        <begin position="184"/>
        <end position="207"/>
    </location>
</feature>
<feature type="region of interest" description="Disordered" evidence="1">
    <location>
        <begin position="410"/>
        <end position="448"/>
    </location>
</feature>
<evidence type="ECO:0000256" key="1">
    <source>
        <dbReference type="SAM" id="MobiDB-lite"/>
    </source>
</evidence>
<gene>
    <name evidence="3" type="ORF">BofuT4_P062720.1</name>
</gene>
<dbReference type="eggNOG" id="ENOG502S4ZA">
    <property type="taxonomic scope" value="Eukaryota"/>
</dbReference>